<dbReference type="EMBL" id="CP017478">
    <property type="protein sequence ID" value="AOW20586.1"/>
    <property type="molecule type" value="Genomic_DNA"/>
</dbReference>
<dbReference type="Gene3D" id="3.30.565.10">
    <property type="entry name" value="Histidine kinase-like ATPase, C-terminal domain"/>
    <property type="match status" value="1"/>
</dbReference>
<dbReference type="AlphaFoldDB" id="A0A1D8P7N1"/>
<name>A0A1D8P7N1_9FLAO</name>
<accession>A0A1D8P7N1</accession>
<proteinExistence type="predicted"/>
<dbReference type="InterPro" id="IPR036890">
    <property type="entry name" value="HATPase_C_sf"/>
</dbReference>
<dbReference type="KEGG" id="lul:LPB138_07800"/>
<dbReference type="InterPro" id="IPR003594">
    <property type="entry name" value="HATPase_dom"/>
</dbReference>
<evidence type="ECO:0000313" key="2">
    <source>
        <dbReference type="EMBL" id="AOW20586.1"/>
    </source>
</evidence>
<dbReference type="OrthoDB" id="1845327at2"/>
<dbReference type="Proteomes" id="UP000176050">
    <property type="component" value="Chromosome"/>
</dbReference>
<gene>
    <name evidence="2" type="ORF">LPB138_07800</name>
</gene>
<keyword evidence="3" id="KW-1185">Reference proteome</keyword>
<dbReference type="SUPFAM" id="SSF55874">
    <property type="entry name" value="ATPase domain of HSP90 chaperone/DNA topoisomerase II/histidine kinase"/>
    <property type="match status" value="1"/>
</dbReference>
<evidence type="ECO:0000259" key="1">
    <source>
        <dbReference type="Pfam" id="PF02518"/>
    </source>
</evidence>
<dbReference type="Pfam" id="PF02518">
    <property type="entry name" value="HATPase_c"/>
    <property type="match status" value="1"/>
</dbReference>
<sequence length="318" mass="35930">MAHFPIIIDFRKISGHSQIVDALSKSFDAVPNDTVHFTINLNTYSMLYSDHLVLIGSTVNHLRNIGVTVTGNFDDFRSASGQVRYASRVNFFEQIGFAYEEAYVRQNTSGRFTEIKKFDDDSALDIHKEIVTILLKDAINEDMMTVLEYCLWEVIDNTIRHSRSDGTVYNGYGYISCQYFPNKKQVRIIIADNGQGIHKALTTHPNSKYKLLNEVEALDQSVDKGVTNSTGMGFGLWATATLIRENGGKLIIHSGNHSLEIDNNKSVTNTSKWQGAYTYIRVNTDVSVTYDKIFDNDGQKNAFEELKENLLGNLDDLW</sequence>
<organism evidence="2 3">
    <name type="scientific">Urechidicola croceus</name>
    <dbReference type="NCBI Taxonomy" id="1850246"/>
    <lineage>
        <taxon>Bacteria</taxon>
        <taxon>Pseudomonadati</taxon>
        <taxon>Bacteroidota</taxon>
        <taxon>Flavobacteriia</taxon>
        <taxon>Flavobacteriales</taxon>
        <taxon>Flavobacteriaceae</taxon>
        <taxon>Urechidicola</taxon>
    </lineage>
</organism>
<dbReference type="STRING" id="1850246.LPB138_07800"/>
<evidence type="ECO:0000313" key="3">
    <source>
        <dbReference type="Proteomes" id="UP000176050"/>
    </source>
</evidence>
<dbReference type="RefSeq" id="WP_070236729.1">
    <property type="nucleotide sequence ID" value="NZ_CP017478.1"/>
</dbReference>
<protein>
    <recommendedName>
        <fullName evidence="1">Histidine kinase/HSP90-like ATPase domain-containing protein</fullName>
    </recommendedName>
</protein>
<feature type="domain" description="Histidine kinase/HSP90-like ATPase" evidence="1">
    <location>
        <begin position="147"/>
        <end position="255"/>
    </location>
</feature>
<reference evidence="2 3" key="1">
    <citation type="submission" date="2016-10" db="EMBL/GenBank/DDBJ databases">
        <title>Lutibacter sp. LPB0138, isolated from marine gastropod.</title>
        <authorList>
            <person name="Kim E."/>
            <person name="Yi H."/>
        </authorList>
    </citation>
    <scope>NUCLEOTIDE SEQUENCE [LARGE SCALE GENOMIC DNA]</scope>
    <source>
        <strain evidence="2 3">LPB0138</strain>
    </source>
</reference>